<organism evidence="1 2">
    <name type="scientific">Clostridium uliginosum</name>
    <dbReference type="NCBI Taxonomy" id="119641"/>
    <lineage>
        <taxon>Bacteria</taxon>
        <taxon>Bacillati</taxon>
        <taxon>Bacillota</taxon>
        <taxon>Clostridia</taxon>
        <taxon>Eubacteriales</taxon>
        <taxon>Clostridiaceae</taxon>
        <taxon>Clostridium</taxon>
    </lineage>
</organism>
<reference evidence="1 2" key="1">
    <citation type="submission" date="2016-10" db="EMBL/GenBank/DDBJ databases">
        <authorList>
            <person name="de Groot N.N."/>
        </authorList>
    </citation>
    <scope>NUCLEOTIDE SEQUENCE [LARGE SCALE GENOMIC DNA]</scope>
    <source>
        <strain evidence="1 2">DSM 12992</strain>
    </source>
</reference>
<dbReference type="EMBL" id="FOMG01000028">
    <property type="protein sequence ID" value="SFD26742.1"/>
    <property type="molecule type" value="Genomic_DNA"/>
</dbReference>
<dbReference type="PROSITE" id="PS51257">
    <property type="entry name" value="PROKAR_LIPOPROTEIN"/>
    <property type="match status" value="1"/>
</dbReference>
<dbReference type="InterPro" id="IPR018763">
    <property type="entry name" value="DUF2334"/>
</dbReference>
<dbReference type="AlphaFoldDB" id="A0A1I1QXM8"/>
<dbReference type="Proteomes" id="UP000199263">
    <property type="component" value="Unassembled WGS sequence"/>
</dbReference>
<dbReference type="OrthoDB" id="2339428at2"/>
<evidence type="ECO:0000313" key="1">
    <source>
        <dbReference type="EMBL" id="SFD26742.1"/>
    </source>
</evidence>
<dbReference type="Pfam" id="PF10096">
    <property type="entry name" value="DUF2334"/>
    <property type="match status" value="1"/>
</dbReference>
<sequence length="455" mass="52346">MINKGFKYIFLLLIIIFLVGCNNQAQVNNNKEISNKSSSQIGDKLDTDYSNFNGFDMPKDNVSLKIDGKTLNFTLPIYLNKNRYYFPLNEIISDLNGDSAKSENSLNLKINGSNYSINTLDNTVKCPDKTFTLKEKLITDDHIYYLGFSDLANMLNLYTRWDKDNKIINFKTNGVNMDNVTPYNSKDIQIGFIRFEDICLSSEPYDKYYFENLRIIASYMNQKKVSYHIAWIPRYINPKHNIDNDPITKNNFELAEMVYTLDYFKTHNGIIGLHGYTHQCGNHESAIGFEFGKFEPSVDVFKEKITKAIETASYLDIPIDFFEVPHYEITPEQNKIAEKYFKILYYPFNDNGIDKADLTKPQLSPYNNSSYYISTPLGYIAQGKEATALAKIKKADTSKMGSVFYHPRLENNFISLSEDSKGLPTFTYNDNSTLKKLIAILQEKGFKMIDVTSLK</sequence>
<proteinExistence type="predicted"/>
<gene>
    <name evidence="1" type="ORF">SAMN05421842_12829</name>
</gene>
<protein>
    <recommendedName>
        <fullName evidence="3">Copper amine oxidase N-terminal domain-containing protein</fullName>
    </recommendedName>
</protein>
<accession>A0A1I1QXM8</accession>
<evidence type="ECO:0008006" key="3">
    <source>
        <dbReference type="Google" id="ProtNLM"/>
    </source>
</evidence>
<name>A0A1I1QXM8_9CLOT</name>
<dbReference type="STRING" id="119641.SAMN05421842_12829"/>
<evidence type="ECO:0000313" key="2">
    <source>
        <dbReference type="Proteomes" id="UP000199263"/>
    </source>
</evidence>
<keyword evidence="2" id="KW-1185">Reference proteome</keyword>